<evidence type="ECO:0000313" key="4">
    <source>
        <dbReference type="EMBL" id="KAL1224333.1"/>
    </source>
</evidence>
<proteinExistence type="inferred from homology"/>
<dbReference type="Pfam" id="PF04504">
    <property type="entry name" value="GeBP-like_DBD"/>
    <property type="match status" value="1"/>
</dbReference>
<name>A0ABD1C4F2_CARAN</name>
<gene>
    <name evidence="4" type="ORF">V5N11_035452</name>
</gene>
<keyword evidence="5" id="KW-1185">Reference proteome</keyword>
<accession>A0ABD1C4F2</accession>
<evidence type="ECO:0000256" key="2">
    <source>
        <dbReference type="SAM" id="MobiDB-lite"/>
    </source>
</evidence>
<feature type="region of interest" description="Disordered" evidence="2">
    <location>
        <begin position="1"/>
        <end position="32"/>
    </location>
</feature>
<comment type="caution">
    <text evidence="4">The sequence shown here is derived from an EMBL/GenBank/DDBJ whole genome shotgun (WGS) entry which is preliminary data.</text>
</comment>
<sequence length="347" mass="40107">MDARKRIGETSSYSNRDGSDSPMKHEDNISGTKEMIWRSKKPRMRTFPVTEKTSSSRLNWSKDEEILILLVYYENEFKLSYQSADSEVLYRYVENVIKSNFTKEQLVNKIDNLRKKFLIIQARSNTDDGEIARSNTHDHYLFNLSMIIWGRNETQFASVENSNQPKKDVPCVEQENRDLSCVEQENRDVPSEELERVEIDNAEKEKNEETGLYELHVLQEIVEAQPSFASVENSNQPKNVPCVEQENRDVPSEELKRVEIDNAEKEKSQEAGLNEQHVLQEIVEAQPSLKNLGKFQQKLLLADLGKLEVEKKHELIDEWKALVVEELQLDAKKKSFSAKLAKGGVFL</sequence>
<evidence type="ECO:0000313" key="5">
    <source>
        <dbReference type="Proteomes" id="UP001558713"/>
    </source>
</evidence>
<comment type="similarity">
    <text evidence="1">Belongs to the GeBP family.</text>
</comment>
<protein>
    <submittedName>
        <fullName evidence="4">GLABROUS1 enhancer-binding protein-like 3</fullName>
    </submittedName>
</protein>
<organism evidence="4 5">
    <name type="scientific">Cardamine amara subsp. amara</name>
    <dbReference type="NCBI Taxonomy" id="228776"/>
    <lineage>
        <taxon>Eukaryota</taxon>
        <taxon>Viridiplantae</taxon>
        <taxon>Streptophyta</taxon>
        <taxon>Embryophyta</taxon>
        <taxon>Tracheophyta</taxon>
        <taxon>Spermatophyta</taxon>
        <taxon>Magnoliopsida</taxon>
        <taxon>eudicotyledons</taxon>
        <taxon>Gunneridae</taxon>
        <taxon>Pentapetalae</taxon>
        <taxon>rosids</taxon>
        <taxon>malvids</taxon>
        <taxon>Brassicales</taxon>
        <taxon>Brassicaceae</taxon>
        <taxon>Cardamineae</taxon>
        <taxon>Cardamine</taxon>
    </lineage>
</organism>
<feature type="compositionally biased region" description="Basic and acidic residues" evidence="2">
    <location>
        <begin position="17"/>
        <end position="28"/>
    </location>
</feature>
<dbReference type="EMBL" id="JBANAX010000056">
    <property type="protein sequence ID" value="KAL1224333.1"/>
    <property type="molecule type" value="Genomic_DNA"/>
</dbReference>
<reference evidence="4 5" key="1">
    <citation type="submission" date="2024-04" db="EMBL/GenBank/DDBJ databases">
        <title>Genome assembly C_amara_ONT_v2.</title>
        <authorList>
            <person name="Yant L."/>
            <person name="Moore C."/>
            <person name="Slenker M."/>
        </authorList>
    </citation>
    <scope>NUCLEOTIDE SEQUENCE [LARGE SCALE GENOMIC DNA]</scope>
    <source>
        <tissue evidence="4">Leaf</tissue>
    </source>
</reference>
<dbReference type="Proteomes" id="UP001558713">
    <property type="component" value="Unassembled WGS sequence"/>
</dbReference>
<dbReference type="GO" id="GO:0010468">
    <property type="term" value="P:regulation of gene expression"/>
    <property type="evidence" value="ECO:0007669"/>
    <property type="project" value="UniProtKB-ARBA"/>
</dbReference>
<evidence type="ECO:0000256" key="1">
    <source>
        <dbReference type="ARBA" id="ARBA00010820"/>
    </source>
</evidence>
<dbReference type="InterPro" id="IPR007592">
    <property type="entry name" value="GEBP"/>
</dbReference>
<dbReference type="InterPro" id="IPR053932">
    <property type="entry name" value="GeBP-like_DBD"/>
</dbReference>
<feature type="domain" description="Glabrous enhancer-binding protein-like DBD" evidence="3">
    <location>
        <begin position="59"/>
        <end position="150"/>
    </location>
</feature>
<dbReference type="AlphaFoldDB" id="A0ABD1C4F2"/>
<evidence type="ECO:0000259" key="3">
    <source>
        <dbReference type="Pfam" id="PF04504"/>
    </source>
</evidence>
<dbReference type="PANTHER" id="PTHR31662:SF49">
    <property type="entry name" value="GLABROUS1 ENHANCER-BINDING PROTEIN-RELATED"/>
    <property type="match status" value="1"/>
</dbReference>
<dbReference type="PANTHER" id="PTHR31662">
    <property type="entry name" value="BNAANNG10740D PROTEIN-RELATED"/>
    <property type="match status" value="1"/>
</dbReference>